<keyword evidence="2" id="KW-1185">Reference proteome</keyword>
<dbReference type="EMBL" id="CAJVRC010000884">
    <property type="protein sequence ID" value="CAG8904705.1"/>
    <property type="molecule type" value="Genomic_DNA"/>
</dbReference>
<dbReference type="Pfam" id="PF10294">
    <property type="entry name" value="Methyltransf_16"/>
    <property type="match status" value="1"/>
</dbReference>
<dbReference type="CDD" id="cd02440">
    <property type="entry name" value="AdoMet_MTases"/>
    <property type="match status" value="1"/>
</dbReference>
<evidence type="ECO:0000313" key="1">
    <source>
        <dbReference type="EMBL" id="CAG8904705.1"/>
    </source>
</evidence>
<dbReference type="OrthoDB" id="413520at2759"/>
<reference evidence="1" key="1">
    <citation type="submission" date="2021-07" db="EMBL/GenBank/DDBJ databases">
        <authorList>
            <person name="Branca A.L. A."/>
        </authorList>
    </citation>
    <scope>NUCLEOTIDE SEQUENCE</scope>
</reference>
<dbReference type="SUPFAM" id="SSF53335">
    <property type="entry name" value="S-adenosyl-L-methionine-dependent methyltransferases"/>
    <property type="match status" value="1"/>
</dbReference>
<dbReference type="AlphaFoldDB" id="A0A9W4KGT0"/>
<name>A0A9W4KGT0_9EURO</name>
<dbReference type="PANTHER" id="PTHR14614">
    <property type="entry name" value="HEPATOCELLULAR CARCINOMA-ASSOCIATED ANTIGEN"/>
    <property type="match status" value="1"/>
</dbReference>
<dbReference type="GO" id="GO:0005829">
    <property type="term" value="C:cytosol"/>
    <property type="evidence" value="ECO:0007669"/>
    <property type="project" value="TreeGrafter"/>
</dbReference>
<sequence length="352" mass="38792">MVYYVRFLKTPRIQPQKGALFITALICITTDLGDSFLAEDVELSVTAWEQSGISHEKKTTWNAYHRELPITLGPLPASLARLAEKTLVLTVNSARPEPEQSTSTSESFPLPLVMGATSAPFGPHSPADKLVQRHITASGLRLNVWEETGNSIARHIWDAGFASVIYIHRILSDLSRGAPDSKGRSQMPALHHVLTRNSSIQVVELGAGCGIVGIGLAQMVPHCSVLLTDLPEVEEIITRNMNAARPAPQSRLRYQNLDWEQPLDHLGSLDLILVSDCTYNADSLPVLVSCLDRLVQASPGALVLVSLKRRHDSETVFFDLMQTAGFTSAREHLALPAQHEQVDEIEFYCFSR</sequence>
<dbReference type="InterPro" id="IPR029063">
    <property type="entry name" value="SAM-dependent_MTases_sf"/>
</dbReference>
<gene>
    <name evidence="1" type="ORF">PEGY_LOCUS7909</name>
</gene>
<dbReference type="Gene3D" id="3.40.50.150">
    <property type="entry name" value="Vaccinia Virus protein VP39"/>
    <property type="match status" value="1"/>
</dbReference>
<evidence type="ECO:0000313" key="2">
    <source>
        <dbReference type="Proteomes" id="UP001154252"/>
    </source>
</evidence>
<dbReference type="Proteomes" id="UP001154252">
    <property type="component" value="Unassembled WGS sequence"/>
</dbReference>
<dbReference type="InterPro" id="IPR019410">
    <property type="entry name" value="Methyltransf_16"/>
</dbReference>
<organism evidence="1 2">
    <name type="scientific">Penicillium egyptiacum</name>
    <dbReference type="NCBI Taxonomy" id="1303716"/>
    <lineage>
        <taxon>Eukaryota</taxon>
        <taxon>Fungi</taxon>
        <taxon>Dikarya</taxon>
        <taxon>Ascomycota</taxon>
        <taxon>Pezizomycotina</taxon>
        <taxon>Eurotiomycetes</taxon>
        <taxon>Eurotiomycetidae</taxon>
        <taxon>Eurotiales</taxon>
        <taxon>Aspergillaceae</taxon>
        <taxon>Penicillium</taxon>
    </lineage>
</organism>
<proteinExistence type="predicted"/>
<dbReference type="GO" id="GO:0008757">
    <property type="term" value="F:S-adenosylmethionine-dependent methyltransferase activity"/>
    <property type="evidence" value="ECO:0007669"/>
    <property type="project" value="UniProtKB-ARBA"/>
</dbReference>
<accession>A0A9W4KGT0</accession>
<comment type="caution">
    <text evidence="1">The sequence shown here is derived from an EMBL/GenBank/DDBJ whole genome shotgun (WGS) entry which is preliminary data.</text>
</comment>
<dbReference type="PANTHER" id="PTHR14614:SF132">
    <property type="entry name" value="PROTEIN-LYSINE METHYLTRANSFERASE C42C1.13"/>
    <property type="match status" value="1"/>
</dbReference>
<protein>
    <submittedName>
        <fullName evidence="1">Uncharacterized protein</fullName>
    </submittedName>
</protein>